<dbReference type="PANTHER" id="PTHR12873">
    <property type="entry name" value="T7-LIKE MITOCHONDRIAL DNA HELICASE"/>
    <property type="match status" value="1"/>
</dbReference>
<dbReference type="Gene3D" id="3.40.50.300">
    <property type="entry name" value="P-loop containing nucleotide triphosphate hydrolases"/>
    <property type="match status" value="1"/>
</dbReference>
<name>A0A7X0B156_9PROT</name>
<evidence type="ECO:0000259" key="1">
    <source>
        <dbReference type="PROSITE" id="PS50880"/>
    </source>
</evidence>
<comment type="caution">
    <text evidence="3">The sequence shown here is derived from an EMBL/GenBank/DDBJ whole genome shotgun (WGS) entry which is preliminary data.</text>
</comment>
<dbReference type="AlphaFoldDB" id="A0A7X0B156"/>
<dbReference type="EMBL" id="JACIIZ010000010">
    <property type="protein sequence ID" value="MBB6253046.1"/>
    <property type="molecule type" value="Genomic_DNA"/>
</dbReference>
<dbReference type="SMART" id="SM00493">
    <property type="entry name" value="TOPRIM"/>
    <property type="match status" value="1"/>
</dbReference>
<dbReference type="InterPro" id="IPR007694">
    <property type="entry name" value="DNA_helicase_DnaB-like_C"/>
</dbReference>
<dbReference type="PROSITE" id="PS50880">
    <property type="entry name" value="TOPRIM"/>
    <property type="match status" value="1"/>
</dbReference>
<dbReference type="Pfam" id="PF03796">
    <property type="entry name" value="DnaB_C"/>
    <property type="match status" value="1"/>
</dbReference>
<dbReference type="Pfam" id="PF21268">
    <property type="entry name" value="Helic-prim_T7_N"/>
    <property type="match status" value="1"/>
</dbReference>
<feature type="domain" description="Toprim" evidence="1">
    <location>
        <begin position="111"/>
        <end position="198"/>
    </location>
</feature>
<dbReference type="EC" id="3.6.4.12" evidence="3"/>
<reference evidence="3 4" key="1">
    <citation type="submission" date="2020-08" db="EMBL/GenBank/DDBJ databases">
        <title>Genomic Encyclopedia of Type Strains, Phase IV (KMG-IV): sequencing the most valuable type-strain genomes for metagenomic binning, comparative biology and taxonomic classification.</title>
        <authorList>
            <person name="Goeker M."/>
        </authorList>
    </citation>
    <scope>NUCLEOTIDE SEQUENCE [LARGE SCALE GENOMIC DNA]</scope>
    <source>
        <strain evidence="3 4">DSM 22198</strain>
    </source>
</reference>
<dbReference type="InterPro" id="IPR034154">
    <property type="entry name" value="TOPRIM_DnaG/twinkle"/>
</dbReference>
<dbReference type="GO" id="GO:0043139">
    <property type="term" value="F:5'-3' DNA helicase activity"/>
    <property type="evidence" value="ECO:0007669"/>
    <property type="project" value="InterPro"/>
</dbReference>
<dbReference type="RefSeq" id="WP_211106377.1">
    <property type="nucleotide sequence ID" value="NZ_JACIIZ010000010.1"/>
</dbReference>
<dbReference type="InterPro" id="IPR006171">
    <property type="entry name" value="TOPRIM_dom"/>
</dbReference>
<dbReference type="PANTHER" id="PTHR12873:SF0">
    <property type="entry name" value="TWINKLE MTDNA HELICASE"/>
    <property type="match status" value="1"/>
</dbReference>
<feature type="domain" description="SF4 helicase" evidence="2">
    <location>
        <begin position="237"/>
        <end position="498"/>
    </location>
</feature>
<dbReference type="PROSITE" id="PS51199">
    <property type="entry name" value="SF4_HELICASE"/>
    <property type="match status" value="1"/>
</dbReference>
<dbReference type="InterPro" id="IPR027032">
    <property type="entry name" value="Twinkle-like"/>
</dbReference>
<dbReference type="HAMAP" id="MF_04154">
    <property type="entry name" value="Helic_Prim_T7"/>
    <property type="match status" value="1"/>
</dbReference>
<dbReference type="InterPro" id="IPR027417">
    <property type="entry name" value="P-loop_NTPase"/>
</dbReference>
<proteinExistence type="inferred from homology"/>
<evidence type="ECO:0000259" key="2">
    <source>
        <dbReference type="PROSITE" id="PS51199"/>
    </source>
</evidence>
<gene>
    <name evidence="3" type="ORF">FHS74_003615</name>
</gene>
<dbReference type="InterPro" id="IPR046394">
    <property type="entry name" value="Helic_Prim_T7"/>
</dbReference>
<dbReference type="GO" id="GO:0016787">
    <property type="term" value="F:hydrolase activity"/>
    <property type="evidence" value="ECO:0007669"/>
    <property type="project" value="UniProtKB-KW"/>
</dbReference>
<dbReference type="Proteomes" id="UP000539175">
    <property type="component" value="Unassembled WGS sequence"/>
</dbReference>
<dbReference type="CDD" id="cd01029">
    <property type="entry name" value="TOPRIM_primases"/>
    <property type="match status" value="1"/>
</dbReference>
<accession>A0A7X0B156</accession>
<evidence type="ECO:0000313" key="3">
    <source>
        <dbReference type="EMBL" id="MBB6253046.1"/>
    </source>
</evidence>
<keyword evidence="4" id="KW-1185">Reference proteome</keyword>
<dbReference type="SUPFAM" id="SSF56731">
    <property type="entry name" value="DNA primase core"/>
    <property type="match status" value="1"/>
</dbReference>
<sequence length="510" mass="55470">MDHEGGTFCFACNKPGRPSGDRPSGGRNISKEVQFVSGEAQALVKRGISEDTAKKWRYEVGTDHGKPVQIANYYDKNGALTGQKIRYPDKTFRVVGKLSGLYGQHLWGGGKRIVITEGEIDALSVSQAQNNSWPVVSVPNGAAGAKASIEKALDYLDKFEEIVLAFDNDEPGRKASAECAPLLPPGRVKIAAWPLKDASDLLQAGRVKDLTTAIWNAAPWRPDGIVNAADLWDSIADRTEAFSVPYPWEDLNSVTYGLRVGELVTVTAGSGVGKSAIVREVAHHLLKRGERVGMLMLEESIRRTALGMLGLELNTRLHVSMAGVNDSDLRAAFDRTFSSGNLFLYDHFGSTEIDNLLSRVRYLAHACKCRWIILDHISIVVSGMGDGDERRLIDNAMTALRTLVQELGIGLILVTHLKRPEGKGHEEGALTSLSQLRGSASIAQLSDIVIGAERNQQGDRPNLTTLRVLKNRFSGDTGIGGYLEYHKDTGRLIEADAPDTGDAPPDDSEF</sequence>
<dbReference type="GO" id="GO:0006260">
    <property type="term" value="P:DNA replication"/>
    <property type="evidence" value="ECO:0007669"/>
    <property type="project" value="InterPro"/>
</dbReference>
<organism evidence="3 4">
    <name type="scientific">Nitrospirillum iridis</name>
    <dbReference type="NCBI Taxonomy" id="765888"/>
    <lineage>
        <taxon>Bacteria</taxon>
        <taxon>Pseudomonadati</taxon>
        <taxon>Pseudomonadota</taxon>
        <taxon>Alphaproteobacteria</taxon>
        <taxon>Rhodospirillales</taxon>
        <taxon>Azospirillaceae</taxon>
        <taxon>Nitrospirillum</taxon>
    </lineage>
</organism>
<dbReference type="SUPFAM" id="SSF52540">
    <property type="entry name" value="P-loop containing nucleoside triphosphate hydrolases"/>
    <property type="match status" value="1"/>
</dbReference>
<dbReference type="GO" id="GO:0003697">
    <property type="term" value="F:single-stranded DNA binding"/>
    <property type="evidence" value="ECO:0007669"/>
    <property type="project" value="InterPro"/>
</dbReference>
<protein>
    <submittedName>
        <fullName evidence="3">Twinkle protein</fullName>
        <ecNumber evidence="3">3.6.4.12</ecNumber>
    </submittedName>
</protein>
<dbReference type="CDD" id="cd19483">
    <property type="entry name" value="RecA-like_Gp4D_helicase"/>
    <property type="match status" value="1"/>
</dbReference>
<evidence type="ECO:0000313" key="4">
    <source>
        <dbReference type="Proteomes" id="UP000539175"/>
    </source>
</evidence>
<dbReference type="GO" id="GO:0005524">
    <property type="term" value="F:ATP binding"/>
    <property type="evidence" value="ECO:0007669"/>
    <property type="project" value="InterPro"/>
</dbReference>
<dbReference type="InterPro" id="IPR048774">
    <property type="entry name" value="Helic-prim_T7_N"/>
</dbReference>
<dbReference type="Gene3D" id="3.40.1360.10">
    <property type="match status" value="1"/>
</dbReference>
<dbReference type="Pfam" id="PF13155">
    <property type="entry name" value="Toprim_2"/>
    <property type="match status" value="1"/>
</dbReference>
<keyword evidence="3" id="KW-0378">Hydrolase</keyword>
<dbReference type="Gene3D" id="2.20.25.180">
    <property type="match status" value="1"/>
</dbReference>